<dbReference type="EMBL" id="WTPW01000784">
    <property type="protein sequence ID" value="KAF0480258.1"/>
    <property type="molecule type" value="Genomic_DNA"/>
</dbReference>
<organism evidence="1 2">
    <name type="scientific">Gigaspora margarita</name>
    <dbReference type="NCBI Taxonomy" id="4874"/>
    <lineage>
        <taxon>Eukaryota</taxon>
        <taxon>Fungi</taxon>
        <taxon>Fungi incertae sedis</taxon>
        <taxon>Mucoromycota</taxon>
        <taxon>Glomeromycotina</taxon>
        <taxon>Glomeromycetes</taxon>
        <taxon>Diversisporales</taxon>
        <taxon>Gigasporaceae</taxon>
        <taxon>Gigaspora</taxon>
    </lineage>
</organism>
<name>A0A8H4ACS2_GIGMA</name>
<dbReference type="Proteomes" id="UP000439903">
    <property type="component" value="Unassembled WGS sequence"/>
</dbReference>
<reference evidence="1 2" key="1">
    <citation type="journal article" date="2019" name="Environ. Microbiol.">
        <title>At the nexus of three kingdoms: the genome of the mycorrhizal fungus Gigaspora margarita provides insights into plant, endobacterial and fungal interactions.</title>
        <authorList>
            <person name="Venice F."/>
            <person name="Ghignone S."/>
            <person name="Salvioli di Fossalunga A."/>
            <person name="Amselem J."/>
            <person name="Novero M."/>
            <person name="Xianan X."/>
            <person name="Sedzielewska Toro K."/>
            <person name="Morin E."/>
            <person name="Lipzen A."/>
            <person name="Grigoriev I.V."/>
            <person name="Henrissat B."/>
            <person name="Martin F.M."/>
            <person name="Bonfante P."/>
        </authorList>
    </citation>
    <scope>NUCLEOTIDE SEQUENCE [LARGE SCALE GENOMIC DNA]</scope>
    <source>
        <strain evidence="1 2">BEG34</strain>
    </source>
</reference>
<dbReference type="AlphaFoldDB" id="A0A8H4ACS2"/>
<gene>
    <name evidence="1" type="ORF">F8M41_023755</name>
</gene>
<protein>
    <submittedName>
        <fullName evidence="1">Uncharacterized protein</fullName>
    </submittedName>
</protein>
<sequence>MSQNNYPYSTFPSSRNDNLTQVRNKFNTTLSNFEQTISNIKNKVTNTKREANSNKYSDFTIWLNSFENFLLELGEQIDKLTNKEMDDLKKTVENNNFESHQNTNSENQQENIEPYQSIETIRQPDNVKINYLSETHQNQPTITKLNQLLAEA</sequence>
<proteinExistence type="predicted"/>
<evidence type="ECO:0000313" key="2">
    <source>
        <dbReference type="Proteomes" id="UP000439903"/>
    </source>
</evidence>
<keyword evidence="2" id="KW-1185">Reference proteome</keyword>
<comment type="caution">
    <text evidence="1">The sequence shown here is derived from an EMBL/GenBank/DDBJ whole genome shotgun (WGS) entry which is preliminary data.</text>
</comment>
<accession>A0A8H4ACS2</accession>
<evidence type="ECO:0000313" key="1">
    <source>
        <dbReference type="EMBL" id="KAF0480258.1"/>
    </source>
</evidence>